<evidence type="ECO:0000313" key="3">
    <source>
        <dbReference type="Proteomes" id="UP000321168"/>
    </source>
</evidence>
<dbReference type="EMBL" id="VORB01000004">
    <property type="protein sequence ID" value="TXC81406.1"/>
    <property type="molecule type" value="Genomic_DNA"/>
</dbReference>
<name>A0A5C6VAN7_9FLAO</name>
<dbReference type="Pfam" id="PF13692">
    <property type="entry name" value="Glyco_trans_1_4"/>
    <property type="match status" value="1"/>
</dbReference>
<dbReference type="AlphaFoldDB" id="A0A5C6VAN7"/>
<comment type="caution">
    <text evidence="2">The sequence shown here is derived from an EMBL/GenBank/DDBJ whole genome shotgun (WGS) entry which is preliminary data.</text>
</comment>
<organism evidence="2 3">
    <name type="scientific">Luteibaculum oceani</name>
    <dbReference type="NCBI Taxonomy" id="1294296"/>
    <lineage>
        <taxon>Bacteria</taxon>
        <taxon>Pseudomonadati</taxon>
        <taxon>Bacteroidota</taxon>
        <taxon>Flavobacteriia</taxon>
        <taxon>Flavobacteriales</taxon>
        <taxon>Luteibaculaceae</taxon>
        <taxon>Luteibaculum</taxon>
    </lineage>
</organism>
<dbReference type="SUPFAM" id="SSF53756">
    <property type="entry name" value="UDP-Glycosyltransferase/glycogen phosphorylase"/>
    <property type="match status" value="1"/>
</dbReference>
<feature type="domain" description="Glycosyltransferase subfamily 4-like N-terminal" evidence="1">
    <location>
        <begin position="23"/>
        <end position="186"/>
    </location>
</feature>
<reference evidence="2 3" key="1">
    <citation type="submission" date="2019-08" db="EMBL/GenBank/DDBJ databases">
        <title>Genome of Luteibaculum oceani JCM 18817.</title>
        <authorList>
            <person name="Bowman J.P."/>
        </authorList>
    </citation>
    <scope>NUCLEOTIDE SEQUENCE [LARGE SCALE GENOMIC DNA]</scope>
    <source>
        <strain evidence="2 3">JCM 18817</strain>
    </source>
</reference>
<sequence length="375" mass="43216">MPSIQKFDQPMTVLWVFSSFSHGGVETWLLSVKDYLRKEGVILKVLLTGPYDDKGINVLKNYGVQVFSIPYSFKKIGKFTVELNKLIREEEIDLLHDHGDFAGLIKFIPSLIIGFLRKKLIIHIHSSYRAVQVYNWKTPQKKLTWLVSKIICKFLNIKVASTSLKSLKEFGLDNYRNARVVYCGIRKDFFGIDKNQNKSRNILFCGRFDAEDRYGGYFNHKNHWFAVNVFKRIYEIDKTCSLIMIGGPLERIQRVRSKIQNEAFASNVKFIGEEFDVIKYFSQCDLLLFPSRHEGLGLVAVEAQCVGMKVLKSTDVPDEVIISNNVESLSLENSVEEWAIKGIEMIMKEVDYASIDKSKFHPSSSANMLIDFYRE</sequence>
<dbReference type="InterPro" id="IPR028098">
    <property type="entry name" value="Glyco_trans_4-like_N"/>
</dbReference>
<keyword evidence="3" id="KW-1185">Reference proteome</keyword>
<protein>
    <submittedName>
        <fullName evidence="2">Glycosyltransferase family 1 protein</fullName>
    </submittedName>
</protein>
<dbReference type="GO" id="GO:0016757">
    <property type="term" value="F:glycosyltransferase activity"/>
    <property type="evidence" value="ECO:0007669"/>
    <property type="project" value="TreeGrafter"/>
</dbReference>
<accession>A0A5C6VAN7</accession>
<keyword evidence="2" id="KW-0808">Transferase</keyword>
<evidence type="ECO:0000259" key="1">
    <source>
        <dbReference type="Pfam" id="PF13439"/>
    </source>
</evidence>
<dbReference type="PANTHER" id="PTHR12526:SF638">
    <property type="entry name" value="SPORE COAT PROTEIN SA"/>
    <property type="match status" value="1"/>
</dbReference>
<dbReference type="Gene3D" id="3.40.50.2000">
    <property type="entry name" value="Glycogen Phosphorylase B"/>
    <property type="match status" value="2"/>
</dbReference>
<dbReference type="RefSeq" id="WP_147014130.1">
    <property type="nucleotide sequence ID" value="NZ_VORB01000004.1"/>
</dbReference>
<dbReference type="Pfam" id="PF13439">
    <property type="entry name" value="Glyco_transf_4"/>
    <property type="match status" value="1"/>
</dbReference>
<gene>
    <name evidence="2" type="ORF">FRX97_05210</name>
</gene>
<dbReference type="PANTHER" id="PTHR12526">
    <property type="entry name" value="GLYCOSYLTRANSFERASE"/>
    <property type="match status" value="1"/>
</dbReference>
<evidence type="ECO:0000313" key="2">
    <source>
        <dbReference type="EMBL" id="TXC81406.1"/>
    </source>
</evidence>
<dbReference type="OrthoDB" id="7560678at2"/>
<proteinExistence type="predicted"/>
<dbReference type="Proteomes" id="UP000321168">
    <property type="component" value="Unassembled WGS sequence"/>
</dbReference>